<name>A0A1Y1ID03_KLENI</name>
<dbReference type="Gene3D" id="3.10.28.20">
    <property type="entry name" value="Acetamidase/Formamidase-like domains"/>
    <property type="match status" value="1"/>
</dbReference>
<dbReference type="OMA" id="FCAVERR"/>
<sequence>MTPALPAASAYPSLRLPADATALTKNVPNYPGNGGHIITGPTAVCGAQPGDVLKIEILSLSPRKNPLTGKAYGVNGQNGPYIPLNTKNADGTNATTAGSSIVYEVDYDEYGGWGYPVYGFFSAPIIPPDNGTNTAGAITPHKVNYGIKTSADSTGFDPVTYPPGFQSTLNSSTDLQYMNASFQYRIPLRPFLGTIGVTPSNAANYINGAPNGTLGAATTAPSRFGGNMDNWRVGAGSTLYVRVEVPGANFFFGDCHTAQGDSEISGTAIETSLTAVYRLTTLPAATLPAALQNLSFPILETADAIDIQGFALNNYLDELPVPSQIATAGGRSVDAALAHAYQNVRDFLVKGFAMQEREALSLISTGVDFGVTQVVDSNFGVHANLRKSIFSAKPATTPAGLFTGPASRKLKGQGGEVEEEAMDLLSLLKRFEAKK</sequence>
<dbReference type="EMBL" id="DF237294">
    <property type="protein sequence ID" value="GAQ87319.1"/>
    <property type="molecule type" value="Genomic_DNA"/>
</dbReference>
<organism evidence="1 2">
    <name type="scientific">Klebsormidium nitens</name>
    <name type="common">Green alga</name>
    <name type="synonym">Ulothrix nitens</name>
    <dbReference type="NCBI Taxonomy" id="105231"/>
    <lineage>
        <taxon>Eukaryota</taxon>
        <taxon>Viridiplantae</taxon>
        <taxon>Streptophyta</taxon>
        <taxon>Klebsormidiophyceae</taxon>
        <taxon>Klebsormidiales</taxon>
        <taxon>Klebsormidiaceae</taxon>
        <taxon>Klebsormidium</taxon>
    </lineage>
</organism>
<evidence type="ECO:0000313" key="1">
    <source>
        <dbReference type="EMBL" id="GAQ87319.1"/>
    </source>
</evidence>
<reference evidence="1 2" key="1">
    <citation type="journal article" date="2014" name="Nat. Commun.">
        <title>Klebsormidium flaccidum genome reveals primary factors for plant terrestrial adaptation.</title>
        <authorList>
            <person name="Hori K."/>
            <person name="Maruyama F."/>
            <person name="Fujisawa T."/>
            <person name="Togashi T."/>
            <person name="Yamamoto N."/>
            <person name="Seo M."/>
            <person name="Sato S."/>
            <person name="Yamada T."/>
            <person name="Mori H."/>
            <person name="Tajima N."/>
            <person name="Moriyama T."/>
            <person name="Ikeuchi M."/>
            <person name="Watanabe M."/>
            <person name="Wada H."/>
            <person name="Kobayashi K."/>
            <person name="Saito M."/>
            <person name="Masuda T."/>
            <person name="Sasaki-Sekimoto Y."/>
            <person name="Mashiguchi K."/>
            <person name="Awai K."/>
            <person name="Shimojima M."/>
            <person name="Masuda S."/>
            <person name="Iwai M."/>
            <person name="Nobusawa T."/>
            <person name="Narise T."/>
            <person name="Kondo S."/>
            <person name="Saito H."/>
            <person name="Sato R."/>
            <person name="Murakawa M."/>
            <person name="Ihara Y."/>
            <person name="Oshima-Yamada Y."/>
            <person name="Ohtaka K."/>
            <person name="Satoh M."/>
            <person name="Sonobe K."/>
            <person name="Ishii M."/>
            <person name="Ohtani R."/>
            <person name="Kanamori-Sato M."/>
            <person name="Honoki R."/>
            <person name="Miyazaki D."/>
            <person name="Mochizuki H."/>
            <person name="Umetsu J."/>
            <person name="Higashi K."/>
            <person name="Shibata D."/>
            <person name="Kamiya Y."/>
            <person name="Sato N."/>
            <person name="Nakamura Y."/>
            <person name="Tabata S."/>
            <person name="Ida S."/>
            <person name="Kurokawa K."/>
            <person name="Ohta H."/>
        </authorList>
    </citation>
    <scope>NUCLEOTIDE SEQUENCE [LARGE SCALE GENOMIC DNA]</scope>
    <source>
        <strain evidence="1 2">NIES-2285</strain>
    </source>
</reference>
<keyword evidence="2" id="KW-1185">Reference proteome</keyword>
<gene>
    <name evidence="1" type="ORF">KFL_003450055</name>
</gene>
<dbReference type="PANTHER" id="PTHR31891:SF1">
    <property type="entry name" value="FORMAMIDASE C869.04-RELATED"/>
    <property type="match status" value="1"/>
</dbReference>
<dbReference type="Pfam" id="PF03069">
    <property type="entry name" value="FmdA_AmdA"/>
    <property type="match status" value="1"/>
</dbReference>
<proteinExistence type="predicted"/>
<evidence type="ECO:0000313" key="2">
    <source>
        <dbReference type="Proteomes" id="UP000054558"/>
    </source>
</evidence>
<evidence type="ECO:0008006" key="3">
    <source>
        <dbReference type="Google" id="ProtNLM"/>
    </source>
</evidence>
<dbReference type="STRING" id="105231.A0A1Y1ID03"/>
<dbReference type="OrthoDB" id="506331at2759"/>
<dbReference type="Gene3D" id="2.60.120.580">
    <property type="entry name" value="Acetamidase/Formamidase-like domains"/>
    <property type="match status" value="2"/>
</dbReference>
<dbReference type="PANTHER" id="PTHR31891">
    <property type="entry name" value="FORMAMIDASE C869.04-RELATED"/>
    <property type="match status" value="1"/>
</dbReference>
<protein>
    <recommendedName>
        <fullName evidence="3">Acetamidase/formamidase</fullName>
    </recommendedName>
</protein>
<dbReference type="InterPro" id="IPR004304">
    <property type="entry name" value="FmdA_AmdA"/>
</dbReference>
<dbReference type="AlphaFoldDB" id="A0A1Y1ID03"/>
<accession>A0A1Y1ID03</accession>
<dbReference type="SUPFAM" id="SSF141130">
    <property type="entry name" value="Acetamidase/Formamidase-like"/>
    <property type="match status" value="1"/>
</dbReference>
<dbReference type="Proteomes" id="UP000054558">
    <property type="component" value="Unassembled WGS sequence"/>
</dbReference>
<dbReference type="GO" id="GO:0016811">
    <property type="term" value="F:hydrolase activity, acting on carbon-nitrogen (but not peptide) bonds, in linear amides"/>
    <property type="evidence" value="ECO:0007669"/>
    <property type="project" value="InterPro"/>
</dbReference>